<reference evidence="1" key="1">
    <citation type="submission" date="2020-05" db="EMBL/GenBank/DDBJ databases">
        <title>Large-scale comparative analyses of tick genomes elucidate their genetic diversity and vector capacities.</title>
        <authorList>
            <person name="Jia N."/>
            <person name="Wang J."/>
            <person name="Shi W."/>
            <person name="Du L."/>
            <person name="Sun Y."/>
            <person name="Zhan W."/>
            <person name="Jiang J."/>
            <person name="Wang Q."/>
            <person name="Zhang B."/>
            <person name="Ji P."/>
            <person name="Sakyi L.B."/>
            <person name="Cui X."/>
            <person name="Yuan T."/>
            <person name="Jiang B."/>
            <person name="Yang W."/>
            <person name="Lam T.T.-Y."/>
            <person name="Chang Q."/>
            <person name="Ding S."/>
            <person name="Wang X."/>
            <person name="Zhu J."/>
            <person name="Ruan X."/>
            <person name="Zhao L."/>
            <person name="Wei J."/>
            <person name="Que T."/>
            <person name="Du C."/>
            <person name="Cheng J."/>
            <person name="Dai P."/>
            <person name="Han X."/>
            <person name="Huang E."/>
            <person name="Gao Y."/>
            <person name="Liu J."/>
            <person name="Shao H."/>
            <person name="Ye R."/>
            <person name="Li L."/>
            <person name="Wei W."/>
            <person name="Wang X."/>
            <person name="Wang C."/>
            <person name="Yang T."/>
            <person name="Huo Q."/>
            <person name="Li W."/>
            <person name="Guo W."/>
            <person name="Chen H."/>
            <person name="Zhou L."/>
            <person name="Ni X."/>
            <person name="Tian J."/>
            <person name="Zhou Y."/>
            <person name="Sheng Y."/>
            <person name="Liu T."/>
            <person name="Pan Y."/>
            <person name="Xia L."/>
            <person name="Li J."/>
            <person name="Zhao F."/>
            <person name="Cao W."/>
        </authorList>
    </citation>
    <scope>NUCLEOTIDE SEQUENCE</scope>
    <source>
        <strain evidence="1">Dsil-2018</strain>
    </source>
</reference>
<proteinExistence type="predicted"/>
<evidence type="ECO:0000313" key="2">
    <source>
        <dbReference type="Proteomes" id="UP000821865"/>
    </source>
</evidence>
<dbReference type="Proteomes" id="UP000821865">
    <property type="component" value="Chromosome 1"/>
</dbReference>
<gene>
    <name evidence="1" type="ORF">HPB49_014796</name>
</gene>
<evidence type="ECO:0000313" key="1">
    <source>
        <dbReference type="EMBL" id="KAH7980320.1"/>
    </source>
</evidence>
<accession>A0ACB8E114</accession>
<protein>
    <submittedName>
        <fullName evidence="1">Uncharacterized protein</fullName>
    </submittedName>
</protein>
<organism evidence="1 2">
    <name type="scientific">Dermacentor silvarum</name>
    <name type="common">Tick</name>
    <dbReference type="NCBI Taxonomy" id="543639"/>
    <lineage>
        <taxon>Eukaryota</taxon>
        <taxon>Metazoa</taxon>
        <taxon>Ecdysozoa</taxon>
        <taxon>Arthropoda</taxon>
        <taxon>Chelicerata</taxon>
        <taxon>Arachnida</taxon>
        <taxon>Acari</taxon>
        <taxon>Parasitiformes</taxon>
        <taxon>Ixodida</taxon>
        <taxon>Ixodoidea</taxon>
        <taxon>Ixodidae</taxon>
        <taxon>Rhipicephalinae</taxon>
        <taxon>Dermacentor</taxon>
    </lineage>
</organism>
<dbReference type="EMBL" id="CM023470">
    <property type="protein sequence ID" value="KAH7980320.1"/>
    <property type="molecule type" value="Genomic_DNA"/>
</dbReference>
<comment type="caution">
    <text evidence="1">The sequence shown here is derived from an EMBL/GenBank/DDBJ whole genome shotgun (WGS) entry which is preliminary data.</text>
</comment>
<name>A0ACB8E114_DERSI</name>
<sequence length="916" mass="102307">MEVKPTDKDKKERKLVEAKEAEILRFSYVSDKQLGSSEADLQLVSTITEKQAEGMQNEKPTPDNEVHMENSDQASSSSFAVPLDEEKRPTVEDGHESSRRKTITEKHSPEKKRPRREASDGHESDGAWSDVTVSSVHTSDLSSYDDCISVSSGDEDGRPASREKKKIPLKEIKKITSSSNEDDDRMSRSETEHCVSDGVVPLPASVEQVTEHREPTPAMESQPPCPVAYESSSTGRGLSNSPSTDVSDGTAKPKMGLRRTRKINPKYVSEEFSSIFTEGKRPAGTIDFSELAKYGKEKHHEERSSLRTEPRKVTSREDASEDTAAAAMSCDETGQLSDASVNDRSRRPARRPSGSEPRARSESVSSKCYQSSDLYKPRPVIKPGTRRSRPSSSGVILQRVSLGACPRQWACSPRGGRGTWILGSSSNTVSPRRMFVTSHGPPAPGTRCMSATKLRPFHCWAALSSSAHTPIICGAMKMLSSVGRRDRTGPYLNKADGPKRSRHRAQLRVLHHEHVFDPRLAVVQRAMPGDVIAIAQYVPRLEDVLSQTLHHGRRPSRRPCLVGFLTQPECQLETKATCIGRPKHKRVMAGALEGDIFVGPKAEEHRGLLSIRYPMEHGIVTDWNDMERIWQYIYSKEQLQTFSEEHPVLLTEAPINPLRNRERSAEIFFETFNVPALFVSMQAVLSLYATGRTTGVVLDSGDGVTHAVPIYEGFAIPHSILRVDIAGRDVTAYLRHLLRKEGTNFHTTAEFEIVKTVKEKACYLANNPQREETMDTEKAHYTLPDGTTLEIGPARFRAPEVLFRPDLIGEEFEGLHQVLVFAIHKCDMDLRRVLYQNIVLSGGSTLFKGFGDRLLGEVKKISPKGIKIRISAPQERLYSTWIGGSILASLDTFKRMWVSKREYEEEGMRALHRKTF</sequence>
<keyword evidence="2" id="KW-1185">Reference proteome</keyword>